<dbReference type="RefSeq" id="WP_113986758.1">
    <property type="nucleotide sequence ID" value="NZ_QMEY01000045.1"/>
</dbReference>
<dbReference type="GO" id="GO:0016787">
    <property type="term" value="F:hydrolase activity"/>
    <property type="evidence" value="ECO:0007669"/>
    <property type="project" value="UniProtKB-UniRule"/>
</dbReference>
<reference evidence="4 5" key="1">
    <citation type="submission" date="2018-06" db="EMBL/GenBank/DDBJ databases">
        <title>Sphaerisporangium craniellae sp. nov., isolated from a marine sponge in the South China Sea.</title>
        <authorList>
            <person name="Li L."/>
        </authorList>
    </citation>
    <scope>NUCLEOTIDE SEQUENCE [LARGE SCALE GENOMIC DNA]</scope>
    <source>
        <strain evidence="4 5">LHW63015</strain>
    </source>
</reference>
<dbReference type="SUPFAM" id="SSF52151">
    <property type="entry name" value="FabD/lysophospholipase-like"/>
    <property type="match status" value="1"/>
</dbReference>
<evidence type="ECO:0000313" key="5">
    <source>
        <dbReference type="Proteomes" id="UP000253303"/>
    </source>
</evidence>
<evidence type="ECO:0000259" key="3">
    <source>
        <dbReference type="PROSITE" id="PS51635"/>
    </source>
</evidence>
<dbReference type="AlphaFoldDB" id="A0A366LIV4"/>
<feature type="domain" description="PNPLA" evidence="3">
    <location>
        <begin position="14"/>
        <end position="204"/>
    </location>
</feature>
<proteinExistence type="predicted"/>
<name>A0A366LIV4_9ACTN</name>
<dbReference type="OrthoDB" id="2339873at2"/>
<feature type="active site" description="Nucleophile" evidence="2">
    <location>
        <position position="50"/>
    </location>
</feature>
<evidence type="ECO:0000313" key="4">
    <source>
        <dbReference type="EMBL" id="RBQ13828.1"/>
    </source>
</evidence>
<evidence type="ECO:0000256" key="2">
    <source>
        <dbReference type="PROSITE-ProRule" id="PRU01161"/>
    </source>
</evidence>
<dbReference type="InterPro" id="IPR002641">
    <property type="entry name" value="PNPLA_dom"/>
</dbReference>
<organism evidence="4 5">
    <name type="scientific">Spongiactinospora rosea</name>
    <dbReference type="NCBI Taxonomy" id="2248750"/>
    <lineage>
        <taxon>Bacteria</taxon>
        <taxon>Bacillati</taxon>
        <taxon>Actinomycetota</taxon>
        <taxon>Actinomycetes</taxon>
        <taxon>Streptosporangiales</taxon>
        <taxon>Streptosporangiaceae</taxon>
        <taxon>Spongiactinospora</taxon>
    </lineage>
</organism>
<dbReference type="Gene3D" id="3.40.1090.10">
    <property type="entry name" value="Cytosolic phospholipase A2 catalytic domain"/>
    <property type="match status" value="1"/>
</dbReference>
<dbReference type="PROSITE" id="PS51635">
    <property type="entry name" value="PNPLA"/>
    <property type="match status" value="1"/>
</dbReference>
<keyword evidence="2" id="KW-0442">Lipid degradation</keyword>
<keyword evidence="2" id="KW-0378">Hydrolase</keyword>
<accession>A0A366LIV4</accession>
<dbReference type="Proteomes" id="UP000253303">
    <property type="component" value="Unassembled WGS sequence"/>
</dbReference>
<feature type="short sequence motif" description="GXSXG" evidence="2">
    <location>
        <begin position="48"/>
        <end position="52"/>
    </location>
</feature>
<keyword evidence="1 2" id="KW-0443">Lipid metabolism</keyword>
<comment type="caution">
    <text evidence="2">Lacks conserved residue(s) required for the propagation of feature annotation.</text>
</comment>
<dbReference type="GO" id="GO:0016042">
    <property type="term" value="P:lipid catabolic process"/>
    <property type="evidence" value="ECO:0007669"/>
    <property type="project" value="UniProtKB-UniRule"/>
</dbReference>
<dbReference type="EMBL" id="QMEY01000045">
    <property type="protein sequence ID" value="RBQ13828.1"/>
    <property type="molecule type" value="Genomic_DNA"/>
</dbReference>
<dbReference type="Pfam" id="PF01734">
    <property type="entry name" value="Patatin"/>
    <property type="match status" value="1"/>
</dbReference>
<feature type="active site" description="Proton acceptor" evidence="2">
    <location>
        <position position="189"/>
    </location>
</feature>
<dbReference type="InterPro" id="IPR016035">
    <property type="entry name" value="Acyl_Trfase/lysoPLipase"/>
</dbReference>
<protein>
    <submittedName>
        <fullName evidence="4">Patatin-like phospholipase family protein</fullName>
    </submittedName>
</protein>
<feature type="short sequence motif" description="DGA/G" evidence="2">
    <location>
        <begin position="189"/>
        <end position="191"/>
    </location>
</feature>
<evidence type="ECO:0000256" key="1">
    <source>
        <dbReference type="ARBA" id="ARBA00023098"/>
    </source>
</evidence>
<keyword evidence="5" id="KW-1185">Reference proteome</keyword>
<gene>
    <name evidence="4" type="ORF">DP939_43840</name>
</gene>
<comment type="caution">
    <text evidence="4">The sequence shown here is derived from an EMBL/GenBank/DDBJ whole genome shotgun (WGS) entry which is preliminary data.</text>
</comment>
<sequence>MIILTAGESATAVVLGPGGPVGTAWLLGLAAGLRRAGVDLADADLLIGTSAGAIAGAVLSAGRDLGEVADLPPAPPGRRAGDPTVMPRVLHILNAPGIDPNEALRQVGALALQADALPEEQHLTAMEHLIGTRTWPDIPLLITAVDAESGERVAWSRDSGVPLHAAVAASSAAPGYAVPITIDGHRYMDGALGGGSNARLADGAGTLILIEPIGHLLAATPVEADVRIGPDRAALEAFGPDVGDRSRWAQVYKSGHRQSAGIADRIRPHLPGRSERA</sequence>